<protein>
    <submittedName>
        <fullName evidence="1">Uncharacterized protein</fullName>
    </submittedName>
</protein>
<gene>
    <name evidence="1" type="ORF">EIKCOROL_01287</name>
</gene>
<dbReference type="Proteomes" id="UP000005837">
    <property type="component" value="Unassembled WGS sequence"/>
</dbReference>
<sequence length="57" mass="6722">MKKCDGIKGYLKIQVAFCYRAWCWNRQKYCWDASKGSGYSGLEFIVSMLYLSFSSFR</sequence>
<dbReference type="HOGENOM" id="CLU_2989467_0_0_4"/>
<proteinExistence type="predicted"/>
<reference evidence="1 2" key="1">
    <citation type="submission" date="2009-01" db="EMBL/GenBank/DDBJ databases">
        <authorList>
            <person name="Fulton L."/>
            <person name="Clifton S."/>
            <person name="Chinwalla A.T."/>
            <person name="Mitreva M."/>
            <person name="Sodergren E."/>
            <person name="Weinstock G."/>
            <person name="Clifton S."/>
            <person name="Dooling D.J."/>
            <person name="Fulton B."/>
            <person name="Minx P."/>
            <person name="Pepin K.H."/>
            <person name="Johnson M."/>
            <person name="Bhonagiri V."/>
            <person name="Nash W.E."/>
            <person name="Mardis E.R."/>
            <person name="Wilson R.K."/>
        </authorList>
    </citation>
    <scope>NUCLEOTIDE SEQUENCE [LARGE SCALE GENOMIC DNA]</scope>
    <source>
        <strain evidence="1 2">ATCC 23834</strain>
    </source>
</reference>
<evidence type="ECO:0000313" key="2">
    <source>
        <dbReference type="Proteomes" id="UP000005837"/>
    </source>
</evidence>
<dbReference type="EMBL" id="ACEA01000021">
    <property type="protein sequence ID" value="EEG24002.1"/>
    <property type="molecule type" value="Genomic_DNA"/>
</dbReference>
<accession>C0DV98</accession>
<dbReference type="AlphaFoldDB" id="C0DV98"/>
<comment type="caution">
    <text evidence="1">The sequence shown here is derived from an EMBL/GenBank/DDBJ whole genome shotgun (WGS) entry which is preliminary data.</text>
</comment>
<organism evidence="1 2">
    <name type="scientific">Eikenella corrodens ATCC 23834</name>
    <dbReference type="NCBI Taxonomy" id="546274"/>
    <lineage>
        <taxon>Bacteria</taxon>
        <taxon>Pseudomonadati</taxon>
        <taxon>Pseudomonadota</taxon>
        <taxon>Betaproteobacteria</taxon>
        <taxon>Neisseriales</taxon>
        <taxon>Neisseriaceae</taxon>
        <taxon>Eikenella</taxon>
    </lineage>
</organism>
<name>C0DV98_EIKCO</name>
<evidence type="ECO:0000313" key="1">
    <source>
        <dbReference type="EMBL" id="EEG24002.1"/>
    </source>
</evidence>